<dbReference type="Proteomes" id="UP001305521">
    <property type="component" value="Chromosome"/>
</dbReference>
<evidence type="ECO:0000256" key="1">
    <source>
        <dbReference type="SAM" id="SignalP"/>
    </source>
</evidence>
<protein>
    <recommendedName>
        <fullName evidence="4">Cysteine rich repeat-containing protein</fullName>
    </recommendedName>
</protein>
<evidence type="ECO:0000313" key="2">
    <source>
        <dbReference type="EMBL" id="WPB84551.1"/>
    </source>
</evidence>
<keyword evidence="1" id="KW-0732">Signal</keyword>
<feature type="signal peptide" evidence="1">
    <location>
        <begin position="1"/>
        <end position="17"/>
    </location>
</feature>
<feature type="chain" id="PRO_5047077950" description="Cysteine rich repeat-containing protein" evidence="1">
    <location>
        <begin position="18"/>
        <end position="198"/>
    </location>
</feature>
<evidence type="ECO:0000313" key="3">
    <source>
        <dbReference type="Proteomes" id="UP001305521"/>
    </source>
</evidence>
<sequence length="198" mass="19517">MRLALLLLLAGCTPVAALLDAPLAQLARWERASPAEIAAEPVACPAGHAACARLHARRAEACMGLAMAARAPGAACPGGRDHLPCAAESYAAARALTPSPALAAGEAQARLCLAEFPPPAEAAAEAGRAAPAIAAAPPARAALLGARAALIAARPGAGTEAQRCAATRAGLALAPQASREARDLALRLATLPACGATP</sequence>
<gene>
    <name evidence="2" type="ORF">R9Z33_20945</name>
</gene>
<organism evidence="2 3">
    <name type="scientific">Sediminicoccus rosea</name>
    <dbReference type="NCBI Taxonomy" id="1225128"/>
    <lineage>
        <taxon>Bacteria</taxon>
        <taxon>Pseudomonadati</taxon>
        <taxon>Pseudomonadota</taxon>
        <taxon>Alphaproteobacteria</taxon>
        <taxon>Acetobacterales</taxon>
        <taxon>Roseomonadaceae</taxon>
        <taxon>Sediminicoccus</taxon>
    </lineage>
</organism>
<accession>A0ABZ0PGE6</accession>
<dbReference type="RefSeq" id="WP_318648513.1">
    <property type="nucleotide sequence ID" value="NZ_CP137852.1"/>
</dbReference>
<evidence type="ECO:0008006" key="4">
    <source>
        <dbReference type="Google" id="ProtNLM"/>
    </source>
</evidence>
<dbReference type="EMBL" id="CP137852">
    <property type="protein sequence ID" value="WPB84551.1"/>
    <property type="molecule type" value="Genomic_DNA"/>
</dbReference>
<proteinExistence type="predicted"/>
<reference evidence="2 3" key="1">
    <citation type="submission" date="2023-11" db="EMBL/GenBank/DDBJ databases">
        <title>Arctic aerobic anoxygenic photoheterotroph Sediminicoccus rosea KRV36 adapts its photosynthesis to long days of polar summer.</title>
        <authorList>
            <person name="Tomasch J."/>
            <person name="Kopejtka K."/>
            <person name="Bily T."/>
            <person name="Gardiner A.T."/>
            <person name="Gardian Z."/>
            <person name="Shivaramu S."/>
            <person name="Koblizek M."/>
            <person name="Engelhardt F."/>
            <person name="Kaftan D."/>
        </authorList>
    </citation>
    <scope>NUCLEOTIDE SEQUENCE [LARGE SCALE GENOMIC DNA]</scope>
    <source>
        <strain evidence="2 3">R-30</strain>
    </source>
</reference>
<keyword evidence="3" id="KW-1185">Reference proteome</keyword>
<name>A0ABZ0PGE6_9PROT</name>